<proteinExistence type="predicted"/>
<reference evidence="1 2" key="1">
    <citation type="submission" date="2011-08" db="EMBL/GenBank/DDBJ databases">
        <title>The Genome Sequence of Plasmodium vivax Mauritania I.</title>
        <authorList>
            <consortium name="The Broad Institute Genome Sequencing Platform"/>
            <consortium name="The Broad Institute Genome Sequencing Center for Infectious Disease"/>
            <person name="Neafsey D."/>
            <person name="Carlton J."/>
            <person name="Barnwell J."/>
            <person name="Collins W."/>
            <person name="Escalante A."/>
            <person name="Mullikin J."/>
            <person name="Saul A."/>
            <person name="Guigo R."/>
            <person name="Camara F."/>
            <person name="Young S.K."/>
            <person name="Zeng Q."/>
            <person name="Gargeya S."/>
            <person name="Fitzgerald M."/>
            <person name="Haas B."/>
            <person name="Abouelleil A."/>
            <person name="Alvarado L."/>
            <person name="Arachchi H.M."/>
            <person name="Berlin A."/>
            <person name="Brown A."/>
            <person name="Chapman S.B."/>
            <person name="Chen Z."/>
            <person name="Dunbar C."/>
            <person name="Freedman E."/>
            <person name="Gearin G."/>
            <person name="Gellesch M."/>
            <person name="Goldberg J."/>
            <person name="Griggs A."/>
            <person name="Gujja S."/>
            <person name="Heiman D."/>
            <person name="Howarth C."/>
            <person name="Larson L."/>
            <person name="Lui A."/>
            <person name="MacDonald P.J.P."/>
            <person name="Montmayeur A."/>
            <person name="Murphy C."/>
            <person name="Neiman D."/>
            <person name="Pearson M."/>
            <person name="Priest M."/>
            <person name="Roberts A."/>
            <person name="Saif S."/>
            <person name="Shea T."/>
            <person name="Shenoy N."/>
            <person name="Sisk P."/>
            <person name="Stolte C."/>
            <person name="Sykes S."/>
            <person name="Wortman J."/>
            <person name="Nusbaum C."/>
            <person name="Birren B."/>
        </authorList>
    </citation>
    <scope>NUCLEOTIDE SEQUENCE [LARGE SCALE GENOMIC DNA]</scope>
    <source>
        <strain evidence="1 2">Mauritania I</strain>
    </source>
</reference>
<gene>
    <name evidence="1" type="ORF">PVMG_04523</name>
</gene>
<dbReference type="Pfam" id="PF05795">
    <property type="entry name" value="Plasmodium_Vir"/>
    <property type="match status" value="1"/>
</dbReference>
<dbReference type="InterPro" id="IPR008780">
    <property type="entry name" value="Plasmodium_Vir"/>
</dbReference>
<evidence type="ECO:0000313" key="2">
    <source>
        <dbReference type="Proteomes" id="UP000053776"/>
    </source>
</evidence>
<evidence type="ECO:0000313" key="1">
    <source>
        <dbReference type="EMBL" id="KMZ89693.1"/>
    </source>
</evidence>
<protein>
    <submittedName>
        <fullName evidence="1">Uncharacterized protein</fullName>
    </submittedName>
</protein>
<organism evidence="1 2">
    <name type="scientific">Plasmodium vivax Mauritania I</name>
    <dbReference type="NCBI Taxonomy" id="1035515"/>
    <lineage>
        <taxon>Eukaryota</taxon>
        <taxon>Sar</taxon>
        <taxon>Alveolata</taxon>
        <taxon>Apicomplexa</taxon>
        <taxon>Aconoidasida</taxon>
        <taxon>Haemosporida</taxon>
        <taxon>Plasmodiidae</taxon>
        <taxon>Plasmodium</taxon>
        <taxon>Plasmodium (Plasmodium)</taxon>
    </lineage>
</organism>
<dbReference type="AlphaFoldDB" id="A0A0J9VQQ0"/>
<dbReference type="EMBL" id="KQ235146">
    <property type="protein sequence ID" value="KMZ89693.1"/>
    <property type="molecule type" value="Genomic_DNA"/>
</dbReference>
<dbReference type="OrthoDB" id="389114at2759"/>
<sequence>MYEAVCELFLNKLVENTEKNKNFCLKLVRNLGRYSLGAPPYFNPSIDRCKILYYWIYNSVRKEKIPDKIISECFTDYFNFMKGIGTPAKCSYFSYDDTYEEPMNIIILDIFQTNMNIIENKLDDTDASINFPLRKYICECIEVYKKMYKQYCPKVDAHSEKRKRTCDMLDTIKTTYNSFISGKSYQNNKIPYIDNDTDEYLTMCSQNITRPQLTWIGHEALSVSAPLNGMQGRDTAEVSPYDGAMDYGKDSFTPFTGVDGENQVNPMSRTISTAVGTVAGASSVLALLYKVNKEFHLNV</sequence>
<accession>A0A0J9VQQ0</accession>
<name>A0A0J9VQQ0_PLAVI</name>
<dbReference type="Proteomes" id="UP000053776">
    <property type="component" value="Unassembled WGS sequence"/>
</dbReference>